<evidence type="ECO:0000313" key="2">
    <source>
        <dbReference type="Proteomes" id="UP001239111"/>
    </source>
</evidence>
<dbReference type="EMBL" id="CM056741">
    <property type="protein sequence ID" value="KAJ8684530.1"/>
    <property type="molecule type" value="Genomic_DNA"/>
</dbReference>
<comment type="caution">
    <text evidence="1">The sequence shown here is derived from an EMBL/GenBank/DDBJ whole genome shotgun (WGS) entry which is preliminary data.</text>
</comment>
<reference evidence="1" key="1">
    <citation type="submission" date="2023-04" db="EMBL/GenBank/DDBJ databases">
        <title>A chromosome-level genome assembly of the parasitoid wasp Eretmocerus hayati.</title>
        <authorList>
            <person name="Zhong Y."/>
            <person name="Liu S."/>
            <person name="Liu Y."/>
        </authorList>
    </citation>
    <scope>NUCLEOTIDE SEQUENCE</scope>
    <source>
        <strain evidence="1">ZJU_SS_LIU_2023</strain>
    </source>
</reference>
<organism evidence="1 2">
    <name type="scientific">Eretmocerus hayati</name>
    <dbReference type="NCBI Taxonomy" id="131215"/>
    <lineage>
        <taxon>Eukaryota</taxon>
        <taxon>Metazoa</taxon>
        <taxon>Ecdysozoa</taxon>
        <taxon>Arthropoda</taxon>
        <taxon>Hexapoda</taxon>
        <taxon>Insecta</taxon>
        <taxon>Pterygota</taxon>
        <taxon>Neoptera</taxon>
        <taxon>Endopterygota</taxon>
        <taxon>Hymenoptera</taxon>
        <taxon>Apocrita</taxon>
        <taxon>Proctotrupomorpha</taxon>
        <taxon>Chalcidoidea</taxon>
        <taxon>Aphelinidae</taxon>
        <taxon>Aphelininae</taxon>
        <taxon>Eretmocerus</taxon>
    </lineage>
</organism>
<accession>A0ACC2PM78</accession>
<protein>
    <submittedName>
        <fullName evidence="1">Uncharacterized protein</fullName>
    </submittedName>
</protein>
<dbReference type="Proteomes" id="UP001239111">
    <property type="component" value="Chromosome 1"/>
</dbReference>
<proteinExistence type="predicted"/>
<sequence length="173" mass="18473">MRYTRSQIFSNIFTAPRRERLASHYRGCCAPQNLGCSGPRAGSCIALGGGRAAAQAAESAAASRRVGHRATIFPSVPDWRDSHPTTEAAALSKTWAAAAHEPRAAPLSVSRWGESGSPSSRERSSLATRGPPRYHISLRVVPEDAAAPPEQGDSMAAFIQAINVERPPLRMVT</sequence>
<keyword evidence="2" id="KW-1185">Reference proteome</keyword>
<gene>
    <name evidence="1" type="ORF">QAD02_020322</name>
</gene>
<evidence type="ECO:0000313" key="1">
    <source>
        <dbReference type="EMBL" id="KAJ8684530.1"/>
    </source>
</evidence>
<name>A0ACC2PM78_9HYME</name>